<dbReference type="SFLD" id="SFLDG01135">
    <property type="entry name" value="C1.5.6:_HAD__Beta-PGM__Phospha"/>
    <property type="match status" value="1"/>
</dbReference>
<sequence>MTFKVVIFDMDGVIVDTEPLQFARQMEYLQHLGITIPEETLMKMVGGNKKMAFQIISTYCKEETSFEEYYKRFSAYYADRPIDFTEILNEGIIETLGWLKSQGYRLALASSGAPEKIEAALTQCKIKDYFELILSGDMFKASKPHPEIYQTVAQKMCLAPEECLVIEDSNYGIESATRAGMYTLAKREERFPFSQEQADGLFDSFSEVIAFLENQVLKAAN</sequence>
<reference evidence="1 2" key="1">
    <citation type="submission" date="2024-02" db="EMBL/GenBank/DDBJ databases">
        <title>The Genome Sequence of Enterococcus sp. DIV0159.</title>
        <authorList>
            <person name="Earl A."/>
            <person name="Manson A."/>
            <person name="Gilmore M."/>
            <person name="Sanders J."/>
            <person name="Shea T."/>
            <person name="Howe W."/>
            <person name="Livny J."/>
            <person name="Cuomo C."/>
            <person name="Neafsey D."/>
            <person name="Birren B."/>
        </authorList>
    </citation>
    <scope>NUCLEOTIDE SEQUENCE [LARGE SCALE GENOMIC DNA]</scope>
    <source>
        <strain evidence="1 2">665A</strain>
    </source>
</reference>
<dbReference type="InterPro" id="IPR023198">
    <property type="entry name" value="PGP-like_dom2"/>
</dbReference>
<dbReference type="CDD" id="cd07505">
    <property type="entry name" value="HAD_BPGM-like"/>
    <property type="match status" value="1"/>
</dbReference>
<evidence type="ECO:0000313" key="1">
    <source>
        <dbReference type="EMBL" id="MEO1769416.1"/>
    </source>
</evidence>
<evidence type="ECO:0008006" key="3">
    <source>
        <dbReference type="Google" id="ProtNLM"/>
    </source>
</evidence>
<accession>A0ABV0ELA9</accession>
<protein>
    <recommendedName>
        <fullName evidence="3">HAD family phosphatase</fullName>
    </recommendedName>
</protein>
<dbReference type="Gene3D" id="1.10.150.240">
    <property type="entry name" value="Putative phosphatase, domain 2"/>
    <property type="match status" value="1"/>
</dbReference>
<proteinExistence type="predicted"/>
<dbReference type="InterPro" id="IPR041492">
    <property type="entry name" value="HAD_2"/>
</dbReference>
<dbReference type="PRINTS" id="PR00413">
    <property type="entry name" value="HADHALOGNASE"/>
</dbReference>
<dbReference type="NCBIfam" id="TIGR01509">
    <property type="entry name" value="HAD-SF-IA-v3"/>
    <property type="match status" value="1"/>
</dbReference>
<dbReference type="PANTHER" id="PTHR43434:SF1">
    <property type="entry name" value="PHOSPHOGLYCOLATE PHOSPHATASE"/>
    <property type="match status" value="1"/>
</dbReference>
<dbReference type="InterPro" id="IPR050155">
    <property type="entry name" value="HAD-like_hydrolase_sf"/>
</dbReference>
<dbReference type="SFLD" id="SFLDS00003">
    <property type="entry name" value="Haloacid_Dehalogenase"/>
    <property type="match status" value="1"/>
</dbReference>
<organism evidence="1 2">
    <name type="scientific">Candidatus Enterococcus ferrettii</name>
    <dbReference type="NCBI Taxonomy" id="2815324"/>
    <lineage>
        <taxon>Bacteria</taxon>
        <taxon>Bacillati</taxon>
        <taxon>Bacillota</taxon>
        <taxon>Bacilli</taxon>
        <taxon>Lactobacillales</taxon>
        <taxon>Enterococcaceae</taxon>
        <taxon>Enterococcus</taxon>
    </lineage>
</organism>
<dbReference type="Pfam" id="PF13419">
    <property type="entry name" value="HAD_2"/>
    <property type="match status" value="1"/>
</dbReference>
<dbReference type="SFLD" id="SFLDG01129">
    <property type="entry name" value="C1.5:_HAD__Beta-PGM__Phosphata"/>
    <property type="match status" value="1"/>
</dbReference>
<dbReference type="Gene3D" id="3.40.50.1000">
    <property type="entry name" value="HAD superfamily/HAD-like"/>
    <property type="match status" value="1"/>
</dbReference>
<gene>
    <name evidence="1" type="ORF">JZO67_001367</name>
</gene>
<keyword evidence="2" id="KW-1185">Reference proteome</keyword>
<evidence type="ECO:0000313" key="2">
    <source>
        <dbReference type="Proteomes" id="UP000664357"/>
    </source>
</evidence>
<dbReference type="InterPro" id="IPR023214">
    <property type="entry name" value="HAD_sf"/>
</dbReference>
<dbReference type="InterPro" id="IPR006439">
    <property type="entry name" value="HAD-SF_hydro_IA"/>
</dbReference>
<comment type="caution">
    <text evidence="1">The sequence shown here is derived from an EMBL/GenBank/DDBJ whole genome shotgun (WGS) entry which is preliminary data.</text>
</comment>
<dbReference type="InterPro" id="IPR036412">
    <property type="entry name" value="HAD-like_sf"/>
</dbReference>
<dbReference type="RefSeq" id="WP_207702413.1">
    <property type="nucleotide sequence ID" value="NZ_JAFREL020000001.1"/>
</dbReference>
<dbReference type="EMBL" id="JAFREL020000001">
    <property type="protein sequence ID" value="MEO1769416.1"/>
    <property type="molecule type" value="Genomic_DNA"/>
</dbReference>
<dbReference type="PANTHER" id="PTHR43434">
    <property type="entry name" value="PHOSPHOGLYCOLATE PHOSPHATASE"/>
    <property type="match status" value="1"/>
</dbReference>
<dbReference type="SUPFAM" id="SSF56784">
    <property type="entry name" value="HAD-like"/>
    <property type="match status" value="1"/>
</dbReference>
<name>A0ABV0ELA9_9ENTE</name>
<dbReference type="Proteomes" id="UP000664357">
    <property type="component" value="Unassembled WGS sequence"/>
</dbReference>
<dbReference type="NCBIfam" id="TIGR01549">
    <property type="entry name" value="HAD-SF-IA-v1"/>
    <property type="match status" value="1"/>
</dbReference>